<evidence type="ECO:0000313" key="2">
    <source>
        <dbReference type="EMBL" id="VAI83158.1"/>
    </source>
</evidence>
<evidence type="ECO:0000313" key="3">
    <source>
        <dbReference type="Proteomes" id="UP000324705"/>
    </source>
</evidence>
<dbReference type="Gene3D" id="3.30.420.10">
    <property type="entry name" value="Ribonuclease H-like superfamily/Ribonuclease H"/>
    <property type="match status" value="1"/>
</dbReference>
<dbReference type="AlphaFoldDB" id="A0A9R1BWZ6"/>
<organism evidence="2 3">
    <name type="scientific">Triticum turgidum subsp. durum</name>
    <name type="common">Durum wheat</name>
    <name type="synonym">Triticum durum</name>
    <dbReference type="NCBI Taxonomy" id="4567"/>
    <lineage>
        <taxon>Eukaryota</taxon>
        <taxon>Viridiplantae</taxon>
        <taxon>Streptophyta</taxon>
        <taxon>Embryophyta</taxon>
        <taxon>Tracheophyta</taxon>
        <taxon>Spermatophyta</taxon>
        <taxon>Magnoliopsida</taxon>
        <taxon>Liliopsida</taxon>
        <taxon>Poales</taxon>
        <taxon>Poaceae</taxon>
        <taxon>BOP clade</taxon>
        <taxon>Pooideae</taxon>
        <taxon>Triticodae</taxon>
        <taxon>Triticeae</taxon>
        <taxon>Triticinae</taxon>
        <taxon>Triticum</taxon>
    </lineage>
</organism>
<dbReference type="Gramene" id="TRITD7Bv1G013180.1">
    <property type="protein sequence ID" value="TRITD7Bv1G013180.1"/>
    <property type="gene ID" value="TRITD7Bv1G013180"/>
</dbReference>
<accession>A0A9R1BWZ6</accession>
<dbReference type="Proteomes" id="UP000324705">
    <property type="component" value="Chromosome 7B"/>
</dbReference>
<protein>
    <submittedName>
        <fullName evidence="2">Uncharacterized protein</fullName>
    </submittedName>
</protein>
<evidence type="ECO:0000256" key="1">
    <source>
        <dbReference type="SAM" id="MobiDB-lite"/>
    </source>
</evidence>
<keyword evidence="3" id="KW-1185">Reference proteome</keyword>
<sequence length="303" mass="34465">MARSRVVMDKLEQELDAMHSAENEGVADNEAIEQDIATMLSEMNHLGSIDPFENEEEEQQQPELAHVHTQERRQTHMQDHELDGAVGERHDNSTSYQQQQERVIKPPIFSNTKGRKSKTQAAAKKPPRLIKRVEFGPDDKPLGVRACGFCNVVSNHNYRTCPLCTDATVNKNNQIGATQLSTNGDNTRDKRKLGKSGLEINPNNFINMQRKWKDPKTNKYYDSLADVAGGVIHPFYEGMKKKMKREDHKLWGTSPLPDNLITYAGIDAYATYKSWKTIVIGWDISKEQEADPYYHCNFADEDA</sequence>
<proteinExistence type="predicted"/>
<reference evidence="2 3" key="1">
    <citation type="submission" date="2017-09" db="EMBL/GenBank/DDBJ databases">
        <authorList>
            <consortium name="International Durum Wheat Genome Sequencing Consortium (IDWGSC)"/>
            <person name="Milanesi L."/>
        </authorList>
    </citation>
    <scope>NUCLEOTIDE SEQUENCE [LARGE SCALE GENOMIC DNA]</scope>
    <source>
        <strain evidence="3">cv. Svevo</strain>
    </source>
</reference>
<dbReference type="EMBL" id="LT934124">
    <property type="protein sequence ID" value="VAI83158.1"/>
    <property type="molecule type" value="Genomic_DNA"/>
</dbReference>
<feature type="compositionally biased region" description="Basic and acidic residues" evidence="1">
    <location>
        <begin position="65"/>
        <end position="92"/>
    </location>
</feature>
<name>A0A9R1BWZ6_TRITD</name>
<gene>
    <name evidence="2" type="ORF">TRITD_7Bv1G013180</name>
</gene>
<dbReference type="GO" id="GO:0003676">
    <property type="term" value="F:nucleic acid binding"/>
    <property type="evidence" value="ECO:0007669"/>
    <property type="project" value="InterPro"/>
</dbReference>
<dbReference type="InterPro" id="IPR036397">
    <property type="entry name" value="RNaseH_sf"/>
</dbReference>
<feature type="region of interest" description="Disordered" evidence="1">
    <location>
        <begin position="51"/>
        <end position="126"/>
    </location>
</feature>